<dbReference type="PROSITE" id="PS51352">
    <property type="entry name" value="THIOREDOXIN_2"/>
    <property type="match status" value="1"/>
</dbReference>
<dbReference type="InterPro" id="IPR036249">
    <property type="entry name" value="Thioredoxin-like_sf"/>
</dbReference>
<feature type="domain" description="Thioredoxin" evidence="4">
    <location>
        <begin position="24"/>
        <end position="147"/>
    </location>
</feature>
<dbReference type="SUPFAM" id="SSF52833">
    <property type="entry name" value="Thioredoxin-like"/>
    <property type="match status" value="1"/>
</dbReference>
<dbReference type="InterPro" id="IPR013766">
    <property type="entry name" value="Thioredoxin_domain"/>
</dbReference>
<dbReference type="CDD" id="cd02947">
    <property type="entry name" value="TRX_family"/>
    <property type="match status" value="1"/>
</dbReference>
<dbReference type="GO" id="GO:0005829">
    <property type="term" value="C:cytosol"/>
    <property type="evidence" value="ECO:0007669"/>
    <property type="project" value="TreeGrafter"/>
</dbReference>
<evidence type="ECO:0000313" key="6">
    <source>
        <dbReference type="Proteomes" id="UP000824099"/>
    </source>
</evidence>
<evidence type="ECO:0000259" key="4">
    <source>
        <dbReference type="PROSITE" id="PS51352"/>
    </source>
</evidence>
<gene>
    <name evidence="5" type="ORF">IAB06_04030</name>
</gene>
<keyword evidence="2" id="KW-0676">Redox-active center</keyword>
<dbReference type="EMBL" id="DVNI01000058">
    <property type="protein sequence ID" value="HIU64193.1"/>
    <property type="molecule type" value="Genomic_DNA"/>
</dbReference>
<sequence length="175" mass="20149">MSKKIWKILMPVMIFLVVGGIWFYKNEEKQVEKQQLAVNASLQYPLLITELNLPELLGQGLPVMIDFGADYCPPCREMAPTLRELNAEYQGRMIIVYADIERYPKLAEGFPLEVIPTQFFFNRDGSPYVPSAKRDMQLQRYVDKATNQHKLTAHQGLLRRAQLIEIFKELGVSDA</sequence>
<comment type="caution">
    <text evidence="5">The sequence shown here is derived from an EMBL/GenBank/DDBJ whole genome shotgun (WGS) entry which is preliminary data.</text>
</comment>
<evidence type="ECO:0000313" key="5">
    <source>
        <dbReference type="EMBL" id="HIU64193.1"/>
    </source>
</evidence>
<name>A0A9D1SLN4_9FIRM</name>
<dbReference type="GO" id="GO:0015035">
    <property type="term" value="F:protein-disulfide reductase activity"/>
    <property type="evidence" value="ECO:0007669"/>
    <property type="project" value="TreeGrafter"/>
</dbReference>
<reference evidence="5" key="1">
    <citation type="submission" date="2020-10" db="EMBL/GenBank/DDBJ databases">
        <authorList>
            <person name="Gilroy R."/>
        </authorList>
    </citation>
    <scope>NUCLEOTIDE SEQUENCE</scope>
    <source>
        <strain evidence="5">CHK160-1198</strain>
    </source>
</reference>
<comment type="similarity">
    <text evidence="1">Belongs to the thioredoxin family.</text>
</comment>
<keyword evidence="3" id="KW-0812">Transmembrane</keyword>
<keyword evidence="3" id="KW-0472">Membrane</keyword>
<evidence type="ECO:0000256" key="2">
    <source>
        <dbReference type="ARBA" id="ARBA00023284"/>
    </source>
</evidence>
<proteinExistence type="inferred from homology"/>
<organism evidence="5 6">
    <name type="scientific">Candidatus Avacidaminococcus intestinavium</name>
    <dbReference type="NCBI Taxonomy" id="2840684"/>
    <lineage>
        <taxon>Bacteria</taxon>
        <taxon>Bacillati</taxon>
        <taxon>Bacillota</taxon>
        <taxon>Negativicutes</taxon>
        <taxon>Acidaminococcales</taxon>
        <taxon>Acidaminococcaceae</taxon>
        <taxon>Acidaminococcaceae incertae sedis</taxon>
        <taxon>Candidatus Avacidaminococcus</taxon>
    </lineage>
</organism>
<reference evidence="5" key="2">
    <citation type="journal article" date="2021" name="PeerJ">
        <title>Extensive microbial diversity within the chicken gut microbiome revealed by metagenomics and culture.</title>
        <authorList>
            <person name="Gilroy R."/>
            <person name="Ravi A."/>
            <person name="Getino M."/>
            <person name="Pursley I."/>
            <person name="Horton D.L."/>
            <person name="Alikhan N.F."/>
            <person name="Baker D."/>
            <person name="Gharbi K."/>
            <person name="Hall N."/>
            <person name="Watson M."/>
            <person name="Adriaenssens E.M."/>
            <person name="Foster-Nyarko E."/>
            <person name="Jarju S."/>
            <person name="Secka A."/>
            <person name="Antonio M."/>
            <person name="Oren A."/>
            <person name="Chaudhuri R.R."/>
            <person name="La Ragione R."/>
            <person name="Hildebrand F."/>
            <person name="Pallen M.J."/>
        </authorList>
    </citation>
    <scope>NUCLEOTIDE SEQUENCE</scope>
    <source>
        <strain evidence="5">CHK160-1198</strain>
    </source>
</reference>
<accession>A0A9D1SLN4</accession>
<dbReference type="Proteomes" id="UP000824099">
    <property type="component" value="Unassembled WGS sequence"/>
</dbReference>
<feature type="transmembrane region" description="Helical" evidence="3">
    <location>
        <begin position="6"/>
        <end position="24"/>
    </location>
</feature>
<dbReference type="GO" id="GO:0045454">
    <property type="term" value="P:cell redox homeostasis"/>
    <property type="evidence" value="ECO:0007669"/>
    <property type="project" value="TreeGrafter"/>
</dbReference>
<dbReference type="PANTHER" id="PTHR45663:SF11">
    <property type="entry name" value="GEO12009P1"/>
    <property type="match status" value="1"/>
</dbReference>
<dbReference type="AlphaFoldDB" id="A0A9D1SLN4"/>
<evidence type="ECO:0000256" key="3">
    <source>
        <dbReference type="SAM" id="Phobius"/>
    </source>
</evidence>
<evidence type="ECO:0000256" key="1">
    <source>
        <dbReference type="ARBA" id="ARBA00008987"/>
    </source>
</evidence>
<keyword evidence="3" id="KW-1133">Transmembrane helix</keyword>
<dbReference type="Gene3D" id="3.40.30.10">
    <property type="entry name" value="Glutaredoxin"/>
    <property type="match status" value="1"/>
</dbReference>
<dbReference type="Pfam" id="PF00085">
    <property type="entry name" value="Thioredoxin"/>
    <property type="match status" value="1"/>
</dbReference>
<dbReference type="PANTHER" id="PTHR45663">
    <property type="entry name" value="GEO12009P1"/>
    <property type="match status" value="1"/>
</dbReference>
<protein>
    <submittedName>
        <fullName evidence="5">Thioredoxin family protein</fullName>
    </submittedName>
</protein>